<protein>
    <submittedName>
        <fullName evidence="5">Outer membrane usher protein FimD/PapC</fullName>
    </submittedName>
</protein>
<feature type="domain" description="Pilus assembly protein E-set like" evidence="4">
    <location>
        <begin position="269"/>
        <end position="323"/>
    </location>
</feature>
<feature type="chain" id="PRO_5011702401" evidence="2">
    <location>
        <begin position="24"/>
        <end position="839"/>
    </location>
</feature>
<feature type="signal peptide" evidence="2">
    <location>
        <begin position="1"/>
        <end position="23"/>
    </location>
</feature>
<evidence type="ECO:0000313" key="5">
    <source>
        <dbReference type="EMBL" id="SEA34294.1"/>
    </source>
</evidence>
<dbReference type="InterPro" id="IPR032636">
    <property type="entry name" value="Pilus_assem_E-set-like_dom"/>
</dbReference>
<reference evidence="6" key="1">
    <citation type="submission" date="2016-10" db="EMBL/GenBank/DDBJ databases">
        <authorList>
            <person name="Varghese N."/>
            <person name="Submissions S."/>
        </authorList>
    </citation>
    <scope>NUCLEOTIDE SEQUENCE [LARGE SCALE GENOMIC DNA]</scope>
    <source>
        <strain evidence="6">CGMCC 1.10657</strain>
    </source>
</reference>
<dbReference type="EMBL" id="FNQO01000003">
    <property type="protein sequence ID" value="SEA34294.1"/>
    <property type="molecule type" value="Genomic_DNA"/>
</dbReference>
<dbReference type="Pfam" id="PF16967">
    <property type="entry name" value="TcfC"/>
    <property type="match status" value="1"/>
</dbReference>
<organism evidence="5 6">
    <name type="scientific">Microbulbifer marinus</name>
    <dbReference type="NCBI Taxonomy" id="658218"/>
    <lineage>
        <taxon>Bacteria</taxon>
        <taxon>Pseudomonadati</taxon>
        <taxon>Pseudomonadota</taxon>
        <taxon>Gammaproteobacteria</taxon>
        <taxon>Cellvibrionales</taxon>
        <taxon>Microbulbiferaceae</taxon>
        <taxon>Microbulbifer</taxon>
    </lineage>
</organism>
<dbReference type="Proteomes" id="UP000198658">
    <property type="component" value="Unassembled WGS sequence"/>
</dbReference>
<gene>
    <name evidence="5" type="ORF">SAMN05216562_2728</name>
</gene>
<evidence type="ECO:0000259" key="4">
    <source>
        <dbReference type="Pfam" id="PF16967"/>
    </source>
</evidence>
<dbReference type="AlphaFoldDB" id="A0A1H4AFI7"/>
<proteinExistence type="predicted"/>
<evidence type="ECO:0000256" key="2">
    <source>
        <dbReference type="SAM" id="SignalP"/>
    </source>
</evidence>
<feature type="domain" description="Pilus assembly protein C-terminal" evidence="3">
    <location>
        <begin position="727"/>
        <end position="816"/>
    </location>
</feature>
<evidence type="ECO:0000313" key="6">
    <source>
        <dbReference type="Proteomes" id="UP000198658"/>
    </source>
</evidence>
<accession>A0A1H4AFI7</accession>
<sequence length="839" mass="92893">MIRTIVRMSLVLSLLAFKNNSYAASAAFTLETSAPDGFAELTEPQQLVAELYYGSRPLGPVQVTVDPQSVRFRDPQAVLALLPPTLDPDVVLLALLGPQPRNSHRICYSNRQRNCGVLQPESFGLIYDESRFRIDAFLAPALLPQQAAITDPYLPEASSDFSYVQSLTGSWSGVRSDSGPDTQSASLFGQSILGFGASGLHSHWSANDAGESQIYHLHWARDYRGKAYSAGLIQPQGGFSSFTAAPYLYGLEFRSSNNSRIDNRYQQGAPLEVNMPVRGRVEVHRDGRLLHSELLEAGNQLLNTSSLPGGAYTVEVRTFDDSGRPLAQYTEFFAKDSQLPAPGEWRWSFQTGRPALLNADTLLPEQADDFVAQASVARRLFDSTGLFVTGALTQDEQLLELGGRWISEYLELSPSLLQTSDGRSGHRLHAILRSPWLNLSLTEAQLDDATTLPTDNNYSLLGRGFYQRSASLNAGLFGGQLSLRYSERDRGVSLATPDFTLDETATGADKLTTLEYRRNIFRNRHWHGDLTLAHSEADGQQLTSASFQFRMRGDRWSHSARLRSEIDESGDQLTRAGIDSSWNDRDLWAMEVEQQFSSEIAENEYYLGSNTRVAGHRGFFSSTLDYIDTERGKSLNYLGNFSTNLISDGREFAWGGERSYNSAVLVDIAGSEDQDFEILVDGARRGYAKGGARSLVNLPSFGSYDISLRPLTEGFYDYSDVSETVTLYPGSVAKTQYEIKPVILTMGRIVNGDRPVKNARFSIGGQSTVTDEFGVFQLQLYGDPRRLQVPPVRWQDCLVEVPEQTSGEHWLNLGTIDLQHAQCAEGKIITVAQGDNDGR</sequence>
<dbReference type="RefSeq" id="WP_244506259.1">
    <property type="nucleotide sequence ID" value="NZ_FNQO01000003.1"/>
</dbReference>
<name>A0A1H4AFI7_9GAMM</name>
<dbReference type="InterPro" id="IPR031917">
    <property type="entry name" value="Pilus_assem_C"/>
</dbReference>
<evidence type="ECO:0000259" key="3">
    <source>
        <dbReference type="Pfam" id="PF15976"/>
    </source>
</evidence>
<keyword evidence="6" id="KW-1185">Reference proteome</keyword>
<keyword evidence="1 2" id="KW-0732">Signal</keyword>
<dbReference type="STRING" id="658218.SAMN05216562_2728"/>
<dbReference type="Pfam" id="PF15976">
    <property type="entry name" value="CooC_C"/>
    <property type="match status" value="1"/>
</dbReference>
<evidence type="ECO:0000256" key="1">
    <source>
        <dbReference type="ARBA" id="ARBA00022729"/>
    </source>
</evidence>